<dbReference type="RefSeq" id="WP_058495401.1">
    <property type="nucleotide sequence ID" value="NZ_CAAAIU010000007.1"/>
</dbReference>
<dbReference type="GO" id="GO:0016020">
    <property type="term" value="C:membrane"/>
    <property type="evidence" value="ECO:0007669"/>
    <property type="project" value="TreeGrafter"/>
</dbReference>
<dbReference type="STRING" id="1212489.Ldro_1086"/>
<dbReference type="OrthoDB" id="9779233at2"/>
<sequence>MNVIAIVFFYLVLQMSFVWIVYRLLKNPSVVDASWSIGLMMSGLIYLESMPKTPRTTVASALLILWALRLAGYLWYTRIHQGHLDKRYTELSNNWKINQSLGFFLNFQLQGLLIFIISFVFYLISNSNSATLTLTDRIAIGMVIVGIIGETVADLQLYRFKIGHKGSVCDIGLWNYSRHPNYFFDWLTWLGFTLFAFQSHKGYFGIVSPLVLYLIFTQITGPLTERGSVQSRGQTYIDYQKQTSMFFPWFKRKIDSE</sequence>
<keyword evidence="1" id="KW-0812">Transmembrane</keyword>
<keyword evidence="3" id="KW-1185">Reference proteome</keyword>
<feature type="transmembrane region" description="Helical" evidence="1">
    <location>
        <begin position="137"/>
        <end position="158"/>
    </location>
</feature>
<dbReference type="InterPro" id="IPR010721">
    <property type="entry name" value="UstE-like"/>
</dbReference>
<keyword evidence="1" id="KW-1133">Transmembrane helix</keyword>
<proteinExistence type="predicted"/>
<dbReference type="Proteomes" id="UP000054736">
    <property type="component" value="Unassembled WGS sequence"/>
</dbReference>
<evidence type="ECO:0000256" key="1">
    <source>
        <dbReference type="SAM" id="Phobius"/>
    </source>
</evidence>
<feature type="transmembrane region" description="Helical" evidence="1">
    <location>
        <begin position="179"/>
        <end position="197"/>
    </location>
</feature>
<reference evidence="2 3" key="1">
    <citation type="submission" date="2015-11" db="EMBL/GenBank/DDBJ databases">
        <title>Genomic analysis of 38 Legionella species identifies large and diverse effector repertoires.</title>
        <authorList>
            <person name="Burstein D."/>
            <person name="Amaro F."/>
            <person name="Zusman T."/>
            <person name="Lifshitz Z."/>
            <person name="Cohen O."/>
            <person name="Gilbert J.A."/>
            <person name="Pupko T."/>
            <person name="Shuman H.A."/>
            <person name="Segal G."/>
        </authorList>
    </citation>
    <scope>NUCLEOTIDE SEQUENCE [LARGE SCALE GENOMIC DNA]</scope>
    <source>
        <strain evidence="2 3">ATCC 700990</strain>
    </source>
</reference>
<feature type="transmembrane region" description="Helical" evidence="1">
    <location>
        <begin position="59"/>
        <end position="79"/>
    </location>
</feature>
<dbReference type="PROSITE" id="PS50244">
    <property type="entry name" value="S5A_REDUCTASE"/>
    <property type="match status" value="1"/>
</dbReference>
<feature type="transmembrane region" description="Helical" evidence="1">
    <location>
        <begin position="6"/>
        <end position="22"/>
    </location>
</feature>
<evidence type="ECO:0000313" key="3">
    <source>
        <dbReference type="Proteomes" id="UP000054736"/>
    </source>
</evidence>
<gene>
    <name evidence="2" type="ORF">Ldro_1086</name>
</gene>
<dbReference type="AlphaFoldDB" id="A0A0W0SVS5"/>
<keyword evidence="1" id="KW-0472">Membrane</keyword>
<feature type="transmembrane region" description="Helical" evidence="1">
    <location>
        <begin position="203"/>
        <end position="223"/>
    </location>
</feature>
<evidence type="ECO:0000313" key="2">
    <source>
        <dbReference type="EMBL" id="KTC87467.1"/>
    </source>
</evidence>
<dbReference type="PATRIC" id="fig|1212489.4.peg.1144"/>
<protein>
    <submittedName>
        <fullName evidence="2">Uncharacterized protein</fullName>
    </submittedName>
</protein>
<dbReference type="PANTHER" id="PTHR32251:SF23">
    <property type="entry name" value="3-OXO-5-ALPHA-STEROID 4-DEHYDROGENASE (DUF1295)"/>
    <property type="match status" value="1"/>
</dbReference>
<comment type="caution">
    <text evidence="2">The sequence shown here is derived from an EMBL/GenBank/DDBJ whole genome shotgun (WGS) entry which is preliminary data.</text>
</comment>
<dbReference type="Gene3D" id="1.20.120.1630">
    <property type="match status" value="1"/>
</dbReference>
<accession>A0A0W0SVS5</accession>
<organism evidence="2 3">
    <name type="scientific">Legionella drozanskii LLAP-1</name>
    <dbReference type="NCBI Taxonomy" id="1212489"/>
    <lineage>
        <taxon>Bacteria</taxon>
        <taxon>Pseudomonadati</taxon>
        <taxon>Pseudomonadota</taxon>
        <taxon>Gammaproteobacteria</taxon>
        <taxon>Legionellales</taxon>
        <taxon>Legionellaceae</taxon>
        <taxon>Legionella</taxon>
    </lineage>
</organism>
<feature type="transmembrane region" description="Helical" evidence="1">
    <location>
        <begin position="100"/>
        <end position="125"/>
    </location>
</feature>
<dbReference type="PANTHER" id="PTHR32251">
    <property type="entry name" value="3-OXO-5-ALPHA-STEROID 4-DEHYDROGENASE"/>
    <property type="match status" value="1"/>
</dbReference>
<dbReference type="EMBL" id="LNXY01000020">
    <property type="protein sequence ID" value="KTC87467.1"/>
    <property type="molecule type" value="Genomic_DNA"/>
</dbReference>
<dbReference type="Pfam" id="PF06966">
    <property type="entry name" value="DUF1295"/>
    <property type="match status" value="1"/>
</dbReference>
<name>A0A0W0SVS5_9GAMM</name>